<evidence type="ECO:0000313" key="2">
    <source>
        <dbReference type="Proteomes" id="UP000335636"/>
    </source>
</evidence>
<protein>
    <submittedName>
        <fullName evidence="1">Uncharacterized protein</fullName>
    </submittedName>
</protein>
<dbReference type="EMBL" id="CABDUW010000457">
    <property type="protein sequence ID" value="VTJ69337.1"/>
    <property type="molecule type" value="Genomic_DNA"/>
</dbReference>
<name>A0A5E4BID3_MARMO</name>
<organism evidence="1 2">
    <name type="scientific">Marmota monax</name>
    <name type="common">Woodchuck</name>
    <dbReference type="NCBI Taxonomy" id="9995"/>
    <lineage>
        <taxon>Eukaryota</taxon>
        <taxon>Metazoa</taxon>
        <taxon>Chordata</taxon>
        <taxon>Craniata</taxon>
        <taxon>Vertebrata</taxon>
        <taxon>Euteleostomi</taxon>
        <taxon>Mammalia</taxon>
        <taxon>Eutheria</taxon>
        <taxon>Euarchontoglires</taxon>
        <taxon>Glires</taxon>
        <taxon>Rodentia</taxon>
        <taxon>Sciuromorpha</taxon>
        <taxon>Sciuridae</taxon>
        <taxon>Xerinae</taxon>
        <taxon>Marmotini</taxon>
        <taxon>Marmota</taxon>
    </lineage>
</organism>
<sequence>MDPARLVRTESVPCDINNPVRKPPRYSDLHISQTLPKTNKINKVVGRREDGLTRDCGTHLAARVGARAWVEGHPAIRRDAQARSLSNLKSGHREPDECVCRDGTPGMGAEATRELPRRLRSCLFCSERRLPICPDELHRWFLAF</sequence>
<accession>A0A5E4BID3</accession>
<evidence type="ECO:0000313" key="1">
    <source>
        <dbReference type="EMBL" id="VTJ69337.1"/>
    </source>
</evidence>
<proteinExistence type="predicted"/>
<keyword evidence="2" id="KW-1185">Reference proteome</keyword>
<reference evidence="1" key="1">
    <citation type="submission" date="2019-04" db="EMBL/GenBank/DDBJ databases">
        <authorList>
            <person name="Alioto T."/>
            <person name="Alioto T."/>
        </authorList>
    </citation>
    <scope>NUCLEOTIDE SEQUENCE [LARGE SCALE GENOMIC DNA]</scope>
</reference>
<comment type="caution">
    <text evidence="1">The sequence shown here is derived from an EMBL/GenBank/DDBJ whole genome shotgun (WGS) entry which is preliminary data.</text>
</comment>
<gene>
    <name evidence="1" type="ORF">MONAX_5E020012</name>
</gene>
<dbReference type="Proteomes" id="UP000335636">
    <property type="component" value="Unassembled WGS sequence"/>
</dbReference>
<dbReference type="AlphaFoldDB" id="A0A5E4BID3"/>